<dbReference type="RefSeq" id="XP_011318828.1">
    <property type="nucleotide sequence ID" value="XM_011320526.1"/>
</dbReference>
<protein>
    <submittedName>
        <fullName evidence="1">Chromosome 1, complete genome</fullName>
    </submittedName>
</protein>
<reference evidence="2 3" key="1">
    <citation type="journal article" date="2007" name="Science">
        <title>The Fusarium graminearum genome reveals a link between localized polymorphism and pathogen specialization.</title>
        <authorList>
            <person name="Cuomo C.A."/>
            <person name="Gueldener U."/>
            <person name="Xu J.-R."/>
            <person name="Trail F."/>
            <person name="Turgeon B.G."/>
            <person name="Di Pietro A."/>
            <person name="Walton J.D."/>
            <person name="Ma L.-J."/>
            <person name="Baker S.E."/>
            <person name="Rep M."/>
            <person name="Adam G."/>
            <person name="Antoniw J."/>
            <person name="Baldwin T."/>
            <person name="Calvo S.E."/>
            <person name="Chang Y.-L."/>
            <person name="DeCaprio D."/>
            <person name="Gale L.R."/>
            <person name="Gnerre S."/>
            <person name="Goswami R.S."/>
            <person name="Hammond-Kosack K."/>
            <person name="Harris L.J."/>
            <person name="Hilburn K."/>
            <person name="Kennell J.C."/>
            <person name="Kroken S."/>
            <person name="Magnuson J.K."/>
            <person name="Mannhaupt G."/>
            <person name="Mauceli E.W."/>
            <person name="Mewes H.-W."/>
            <person name="Mitterbauer R."/>
            <person name="Muehlbauer G."/>
            <person name="Muensterkoetter M."/>
            <person name="Nelson D."/>
            <person name="O'Donnell K."/>
            <person name="Ouellet T."/>
            <person name="Qi W."/>
            <person name="Quesneville H."/>
            <person name="Roncero M.I.G."/>
            <person name="Seong K.-Y."/>
            <person name="Tetko I.V."/>
            <person name="Urban M."/>
            <person name="Waalwijk C."/>
            <person name="Ward T.J."/>
            <person name="Yao J."/>
            <person name="Birren B.W."/>
            <person name="Kistler H.C."/>
        </authorList>
    </citation>
    <scope>NUCLEOTIDE SEQUENCE [LARGE SCALE GENOMIC DNA]</scope>
    <source>
        <strain evidence="3">ATCC MYA-4620 / CBS 123657 / FGSC 9075 / NRRL 31084 / PH-1</strain>
        <strain evidence="2">PH-1 / ATCC MYA-4620 / FGSC 9075 / NRRL 31084</strain>
    </source>
</reference>
<dbReference type="Proteomes" id="UP000070720">
    <property type="component" value="Chromosome 1"/>
</dbReference>
<keyword evidence="3" id="KW-1185">Reference proteome</keyword>
<sequence length="131" mass="14505">MIFHLPRHARIILDGSCGSHLGTYEAAFILSLTFGDLVWSEFNDGTSLGETQWEPLPSSHCSFSGRIHRLSSAPVSEQVPIGSDKTLTMCSATLLSVMVHACPGLPRLPRPKDWYWDAKDTPPFPDCTCTW</sequence>
<accession>I1S9Y8</accession>
<reference evidence="2 3" key="2">
    <citation type="journal article" date="2010" name="Nature">
        <title>Comparative genomics reveals mobile pathogenicity chromosomes in Fusarium.</title>
        <authorList>
            <person name="Ma L.J."/>
            <person name="van der Does H.C."/>
            <person name="Borkovich K.A."/>
            <person name="Coleman J.J."/>
            <person name="Daboussi M.J."/>
            <person name="Di Pietro A."/>
            <person name="Dufresne M."/>
            <person name="Freitag M."/>
            <person name="Grabherr M."/>
            <person name="Henrissat B."/>
            <person name="Houterman P.M."/>
            <person name="Kang S."/>
            <person name="Shim W.B."/>
            <person name="Woloshuk C."/>
            <person name="Xie X."/>
            <person name="Xu J.R."/>
            <person name="Antoniw J."/>
            <person name="Baker S.E."/>
            <person name="Bluhm B.H."/>
            <person name="Breakspear A."/>
            <person name="Brown D.W."/>
            <person name="Butchko R.A."/>
            <person name="Chapman S."/>
            <person name="Coulson R."/>
            <person name="Coutinho P.M."/>
            <person name="Danchin E.G."/>
            <person name="Diener A."/>
            <person name="Gale L.R."/>
            <person name="Gardiner D.M."/>
            <person name="Goff S."/>
            <person name="Hammond-Kosack K.E."/>
            <person name="Hilburn K."/>
            <person name="Hua-Van A."/>
            <person name="Jonkers W."/>
            <person name="Kazan K."/>
            <person name="Kodira C.D."/>
            <person name="Koehrsen M."/>
            <person name="Kumar L."/>
            <person name="Lee Y.H."/>
            <person name="Li L."/>
            <person name="Manners J.M."/>
            <person name="Miranda-Saavedra D."/>
            <person name="Mukherjee M."/>
            <person name="Park G."/>
            <person name="Park J."/>
            <person name="Park S.Y."/>
            <person name="Proctor R.H."/>
            <person name="Regev A."/>
            <person name="Ruiz-Roldan M.C."/>
            <person name="Sain D."/>
            <person name="Sakthikumar S."/>
            <person name="Sykes S."/>
            <person name="Schwartz D.C."/>
            <person name="Turgeon B.G."/>
            <person name="Wapinski I."/>
            <person name="Yoder O."/>
            <person name="Young S."/>
            <person name="Zeng Q."/>
            <person name="Zhou S."/>
            <person name="Galagan J."/>
            <person name="Cuomo C.A."/>
            <person name="Kistler H.C."/>
            <person name="Rep M."/>
        </authorList>
    </citation>
    <scope>GENOME REANNOTATION</scope>
    <source>
        <strain evidence="3">ATCC MYA-4620 / CBS 123657 / FGSC 9075 / NRRL 31084 / PH-1</strain>
        <strain evidence="2">PH-1 / ATCC MYA-4620 / FGSC 9075 / NRRL 31084</strain>
    </source>
</reference>
<dbReference type="HOGENOM" id="CLU_1927798_0_0_1"/>
<reference key="3">
    <citation type="submission" date="2014-02" db="EMBL/GenBank/DDBJ databases">
        <title>A revised Fusarium graminearum genomic reference sequence using whole shotgun re-sequencing.</title>
        <authorList>
            <person name="King R."/>
            <person name="Urban M."/>
            <person name="Hassani-Pak K."/>
            <person name="Hammond-Kosack K."/>
        </authorList>
    </citation>
    <scope>NUCLEOTIDE SEQUENCE</scope>
    <source>
        <strain>PH-1</strain>
    </source>
</reference>
<reference evidence="1 3" key="4">
    <citation type="journal article" date="2015" name="BMC Genomics">
        <title>The completed genome sequence of the pathogenic ascomycete fungus Fusarium graminearum.</title>
        <authorList>
            <person name="King R."/>
            <person name="Urban M."/>
            <person name="Hammond-Kosack M.C."/>
            <person name="Hassani-Pak K."/>
            <person name="Hammond-Kosack K.E."/>
        </authorList>
    </citation>
    <scope>NUCLEOTIDE SEQUENCE [LARGE SCALE GENOMIC DNA]</scope>
    <source>
        <strain evidence="3">ATCC MYA-4620 / CBS 123657 / FGSC 9075 / NRRL 31084 / PH-1</strain>
        <strain evidence="1">PH-1</strain>
    </source>
</reference>
<dbReference type="VEuPathDB" id="FungiDB:FGRAMPH1_01G06841"/>
<dbReference type="KEGG" id="fgr:FGSG_13669"/>
<organism evidence="1 3">
    <name type="scientific">Gibberella zeae (strain ATCC MYA-4620 / CBS 123657 / FGSC 9075 / NRRL 31084 / PH-1)</name>
    <name type="common">Wheat head blight fungus</name>
    <name type="synonym">Fusarium graminearum</name>
    <dbReference type="NCBI Taxonomy" id="229533"/>
    <lineage>
        <taxon>Eukaryota</taxon>
        <taxon>Fungi</taxon>
        <taxon>Dikarya</taxon>
        <taxon>Ascomycota</taxon>
        <taxon>Pezizomycotina</taxon>
        <taxon>Sordariomycetes</taxon>
        <taxon>Hypocreomycetidae</taxon>
        <taxon>Hypocreales</taxon>
        <taxon>Nectriaceae</taxon>
        <taxon>Fusarium</taxon>
    </lineage>
</organism>
<evidence type="ECO:0000313" key="1">
    <source>
        <dbReference type="EMBL" id="CEF75225.1"/>
    </source>
</evidence>
<gene>
    <name evidence="1" type="ORF">FGRAMPH1_01T06841</name>
</gene>
<dbReference type="EnsemblFungi" id="CEF75225">
    <property type="protein sequence ID" value="CEF75225"/>
    <property type="gene ID" value="FGRRES_13669"/>
</dbReference>
<name>I1S9Y8_GIBZE</name>
<dbReference type="EMBL" id="HG970332">
    <property type="protein sequence ID" value="CEF75225.1"/>
    <property type="molecule type" value="Genomic_DNA"/>
</dbReference>
<dbReference type="AlphaFoldDB" id="I1S9Y8"/>
<reference evidence="2" key="5">
    <citation type="submission" date="2017-01" db="UniProtKB">
        <authorList>
            <consortium name="EnsemblFungi"/>
        </authorList>
    </citation>
    <scope>IDENTIFICATION</scope>
    <source>
        <strain evidence="2">PH-1 / ATCC MYA-4620 / FGSC 9075 / NRRL 31084</strain>
    </source>
</reference>
<dbReference type="InParanoid" id="I1S9Y8"/>
<proteinExistence type="predicted"/>
<evidence type="ECO:0000313" key="2">
    <source>
        <dbReference type="EnsemblFungi" id="CEF75225"/>
    </source>
</evidence>
<evidence type="ECO:0000313" key="3">
    <source>
        <dbReference type="Proteomes" id="UP000070720"/>
    </source>
</evidence>